<name>A0A0N0BDM1_9HYME</name>
<dbReference type="AlphaFoldDB" id="A0A0N0BDM1"/>
<keyword evidence="3" id="KW-1185">Reference proteome</keyword>
<organism evidence="2 3">
    <name type="scientific">Melipona quadrifasciata</name>
    <dbReference type="NCBI Taxonomy" id="166423"/>
    <lineage>
        <taxon>Eukaryota</taxon>
        <taxon>Metazoa</taxon>
        <taxon>Ecdysozoa</taxon>
        <taxon>Arthropoda</taxon>
        <taxon>Hexapoda</taxon>
        <taxon>Insecta</taxon>
        <taxon>Pterygota</taxon>
        <taxon>Neoptera</taxon>
        <taxon>Endopterygota</taxon>
        <taxon>Hymenoptera</taxon>
        <taxon>Apocrita</taxon>
        <taxon>Aculeata</taxon>
        <taxon>Apoidea</taxon>
        <taxon>Anthophila</taxon>
        <taxon>Apidae</taxon>
        <taxon>Melipona</taxon>
    </lineage>
</organism>
<feature type="compositionally biased region" description="Acidic residues" evidence="1">
    <location>
        <begin position="101"/>
        <end position="113"/>
    </location>
</feature>
<protein>
    <submittedName>
        <fullName evidence="2">Uncharacterized protein</fullName>
    </submittedName>
</protein>
<proteinExistence type="predicted"/>
<reference evidence="2 3" key="1">
    <citation type="submission" date="2015-07" db="EMBL/GenBank/DDBJ databases">
        <title>The genome of Melipona quadrifasciata.</title>
        <authorList>
            <person name="Pan H."/>
            <person name="Kapheim K."/>
        </authorList>
    </citation>
    <scope>NUCLEOTIDE SEQUENCE [LARGE SCALE GENOMIC DNA]</scope>
    <source>
        <strain evidence="2">0111107301</strain>
        <tissue evidence="2">Whole body</tissue>
    </source>
</reference>
<dbReference type="Proteomes" id="UP000053105">
    <property type="component" value="Unassembled WGS sequence"/>
</dbReference>
<evidence type="ECO:0000256" key="1">
    <source>
        <dbReference type="SAM" id="MobiDB-lite"/>
    </source>
</evidence>
<accession>A0A0N0BDM1</accession>
<gene>
    <name evidence="2" type="ORF">WN51_03712</name>
</gene>
<sequence>MRKNISKTNDISLCARPAFQSVFRAANNGNPSNSLLADSNGNHLLSRTIAFSLRKSFLHGVVTTSSNAPHTGGGPMLRLMKVLPNHWPKIEAVAHASGHEVEEEEEEEEEGESQDSKSSRQRLWGSTPLLFAPPPAEEIRKRADGFTLRRHHDKRHTEDPEIGIPTRPSEESPRDIMGTQREFCEKEIRFDDFRDCEPAKNSISWLACKNLNRDAGSKKHFAFKDTVGRESYKGVAIDLTELISEEPGIEEFRIDRYEIREIEIEARSERLEQQFSVLKDTCSWECRDDWDEDPSGPRQKRFRGREIVSIFEIML</sequence>
<dbReference type="EMBL" id="KQ435855">
    <property type="protein sequence ID" value="KOX70654.1"/>
    <property type="molecule type" value="Genomic_DNA"/>
</dbReference>
<evidence type="ECO:0000313" key="3">
    <source>
        <dbReference type="Proteomes" id="UP000053105"/>
    </source>
</evidence>
<evidence type="ECO:0000313" key="2">
    <source>
        <dbReference type="EMBL" id="KOX70654.1"/>
    </source>
</evidence>
<feature type="region of interest" description="Disordered" evidence="1">
    <location>
        <begin position="95"/>
        <end position="176"/>
    </location>
</feature>